<dbReference type="SMART" id="SM00135">
    <property type="entry name" value="LY"/>
    <property type="match status" value="11"/>
</dbReference>
<evidence type="ECO:0000256" key="3">
    <source>
        <dbReference type="PROSITE-ProRule" id="PRU00461"/>
    </source>
</evidence>
<dbReference type="InterPro" id="IPR050778">
    <property type="entry name" value="Cueball_EGF_LRP_Nidogen"/>
</dbReference>
<dbReference type="InterPro" id="IPR009030">
    <property type="entry name" value="Growth_fac_rcpt_cys_sf"/>
</dbReference>
<feature type="disulfide bond" evidence="2">
    <location>
        <begin position="1240"/>
        <end position="1267"/>
    </location>
</feature>
<feature type="domain" description="Sushi" evidence="4">
    <location>
        <begin position="1270"/>
        <end position="1329"/>
    </location>
</feature>
<feature type="repeat" description="LDL-receptor class B" evidence="3">
    <location>
        <begin position="965"/>
        <end position="1007"/>
    </location>
</feature>
<dbReference type="SUPFAM" id="SSF57184">
    <property type="entry name" value="Growth factor receptor domain"/>
    <property type="match status" value="1"/>
</dbReference>
<dbReference type="CDD" id="cd00033">
    <property type="entry name" value="CCP"/>
    <property type="match status" value="2"/>
</dbReference>
<evidence type="ECO:0000256" key="2">
    <source>
        <dbReference type="PROSITE-ProRule" id="PRU00302"/>
    </source>
</evidence>
<evidence type="ECO:0000313" key="5">
    <source>
        <dbReference type="EMBL" id="KAL3871174.1"/>
    </source>
</evidence>
<feature type="repeat" description="LDL-receptor class B" evidence="3">
    <location>
        <begin position="374"/>
        <end position="416"/>
    </location>
</feature>
<feature type="domain" description="Sushi" evidence="4">
    <location>
        <begin position="52"/>
        <end position="116"/>
    </location>
</feature>
<dbReference type="Gene3D" id="2.10.70.10">
    <property type="entry name" value="Complement Module, domain 1"/>
    <property type="match status" value="3"/>
</dbReference>
<organism evidence="5 6">
    <name type="scientific">Sinanodonta woodiana</name>
    <name type="common">Chinese pond mussel</name>
    <name type="synonym">Anodonta woodiana</name>
    <dbReference type="NCBI Taxonomy" id="1069815"/>
    <lineage>
        <taxon>Eukaryota</taxon>
        <taxon>Metazoa</taxon>
        <taxon>Spiralia</taxon>
        <taxon>Lophotrochozoa</taxon>
        <taxon>Mollusca</taxon>
        <taxon>Bivalvia</taxon>
        <taxon>Autobranchia</taxon>
        <taxon>Heteroconchia</taxon>
        <taxon>Palaeoheterodonta</taxon>
        <taxon>Unionida</taxon>
        <taxon>Unionoidea</taxon>
        <taxon>Unionidae</taxon>
        <taxon>Unioninae</taxon>
        <taxon>Sinanodonta</taxon>
    </lineage>
</organism>
<gene>
    <name evidence="5" type="ORF">ACJMK2_039190</name>
</gene>
<keyword evidence="2" id="KW-0768">Sushi</keyword>
<dbReference type="PROSITE" id="PS51120">
    <property type="entry name" value="LDLRB"/>
    <property type="match status" value="4"/>
</dbReference>
<dbReference type="PANTHER" id="PTHR46513">
    <property type="entry name" value="VITELLOGENIN RECEPTOR-LIKE PROTEIN-RELATED-RELATED"/>
    <property type="match status" value="1"/>
</dbReference>
<dbReference type="Gene3D" id="2.120.10.30">
    <property type="entry name" value="TolB, C-terminal domain"/>
    <property type="match status" value="3"/>
</dbReference>
<dbReference type="InterPro" id="IPR000436">
    <property type="entry name" value="Sushi_SCR_CCP_dom"/>
</dbReference>
<evidence type="ECO:0000313" key="6">
    <source>
        <dbReference type="Proteomes" id="UP001634394"/>
    </source>
</evidence>
<feature type="repeat" description="LDL-receptor class B" evidence="3">
    <location>
        <begin position="284"/>
        <end position="329"/>
    </location>
</feature>
<dbReference type="Pfam" id="PF00058">
    <property type="entry name" value="Ldl_recept_b"/>
    <property type="match status" value="1"/>
</dbReference>
<dbReference type="SUPFAM" id="SSF63825">
    <property type="entry name" value="YWTD domain"/>
    <property type="match status" value="3"/>
</dbReference>
<evidence type="ECO:0000259" key="4">
    <source>
        <dbReference type="PROSITE" id="PS50923"/>
    </source>
</evidence>
<dbReference type="SUPFAM" id="SSF57535">
    <property type="entry name" value="Complement control module/SCR domain"/>
    <property type="match status" value="2"/>
</dbReference>
<dbReference type="Proteomes" id="UP001634394">
    <property type="component" value="Unassembled WGS sequence"/>
</dbReference>
<accession>A0ABD3WB83</accession>
<sequence>MCEMGIPNGYLNSLCTFQNHEVCSFTCKLGFQAKANVSTVTCQGNGEWAPAEPCTEVLCPITIRNGTVDANLCNRLIYSECPFTCNQGFDPNPITSKVFCGINGIWIESDFPACLEKKGICSNYFDNGKWAEGCRFRPIETCAYECNNGFQKNPNITGNVTCTLSAEWNIDLKLLCKSYERGLIITVMSGDPADSSYIETVPTTTDGTPIVDSISTHGIAAGMWLVSVDGDYALQQAYVYDFYSSTIYMDSNFSIGLSRNNKWTPIHRGLSKDYVKLAVDWVNHNIYWADPQYKWIAVQSLVGKDTSMFRVLIDVNLEAPHALTLDPLEALLFWSDIGSFTKIEISSLSGRNRKSLISSNLIKPISMAADYGTKRIYWIDSGRHTLETITYEGKERKILLKQSYNSLFDLAVDQDYLYVTDSSYNLVRFLNKTNGKMLETSLSKPEETYVGITVFHPDFQQISAAVNNEYFHRGLVFSNDSSICIVDIRVLTHFSFVPKCVLKINGTIYMALDTDQRQIIIANETAIYWAMVDILELHQLTKPPGTISGLAWDGFDRNVYWSEKYTGIIWRVSRESDTATVVISGLIRPRDIVILPNERMMCWISERNGSTIECCSLDGSNHHSILNSINLMKPLSLSYDMYDKRIYFLDIEPNGFTSVYSCNIDGSDLSLFLSIFKLLDKLAIYKGHLLLISHNINETLLMSYSIASISNTTVGVFAGAGNITAVNFFDENLRQNETGPCYNFNGGCEQICLSSGKSRICECTFGFKLAPNGNNCLTDPMKDDFMLIEDWTYNKFYQISLTDQIIRGIKGKLVESLTDIAYNPVYDLVIWVTEESKISMIHLNGTGQQTFITLGENNLYPNQLAVDVSTGSIYYSAIRYMEHADGYHSQIGIILPNGKHKVILTRLSFPKGLVVYPSKGLMFFIDSGYETYIGQANMDGTQASVLLKLSNDKMPTRLTIDYKNDYLYWYDYADRSIQYCKLDGTNYQTLVKYPDVNIHGLALYKDYLYITAAEHLSMRKVKISNPNENTEFASYGELGSIGSITIYSSTVQNKNDFCSVGNGGCSTFCLPTPHGSICACEDGVHLKDGSDKMCSNIPQCPAKIRKLIVSADCQRVMGSECNFTCEQGYTARQDVNNVLCNGVTYTPKDACRAIKPTCPLQFTGGSFFDCTNKENETCQYYCYDSYRQNTHIQNATCMANGSWNQNTQNLCIRMCAMNIPNGYLNASCTFNYHEMCSFTCKLGFQAEAGVSSVTCQTNGEWAPAEPCTEVLCPTTIRNGTVDAVVCDRRVYSECSFTCNQGFDPNPRTGKLFCGIYGNWIDLFSPACLERQGLCIKYLDNGEWDKGCRFRPMDTCTYKCNSGFQKNPNITGNITCTATAKWNMDVKLLCKSRHYI</sequence>
<dbReference type="InterPro" id="IPR000033">
    <property type="entry name" value="LDLR_classB_rpt"/>
</dbReference>
<keyword evidence="6" id="KW-1185">Reference proteome</keyword>
<dbReference type="PROSITE" id="PS50923">
    <property type="entry name" value="SUSHI"/>
    <property type="match status" value="3"/>
</dbReference>
<dbReference type="SUPFAM" id="SSF57196">
    <property type="entry name" value="EGF/Laminin"/>
    <property type="match status" value="1"/>
</dbReference>
<name>A0ABD3WB83_SINWO</name>
<comment type="caution">
    <text evidence="5">The sequence shown here is derived from an EMBL/GenBank/DDBJ whole genome shotgun (WGS) entry which is preliminary data.</text>
</comment>
<dbReference type="EMBL" id="JBJQND010000007">
    <property type="protein sequence ID" value="KAL3871174.1"/>
    <property type="molecule type" value="Genomic_DNA"/>
</dbReference>
<proteinExistence type="predicted"/>
<dbReference type="InterPro" id="IPR035976">
    <property type="entry name" value="Sushi/SCR/CCP_sf"/>
</dbReference>
<dbReference type="InterPro" id="IPR011042">
    <property type="entry name" value="6-blade_b-propeller_TolB-like"/>
</dbReference>
<protein>
    <recommendedName>
        <fullName evidence="4">Sushi domain-containing protein</fullName>
    </recommendedName>
</protein>
<feature type="repeat" description="LDL-receptor class B" evidence="3">
    <location>
        <begin position="330"/>
        <end position="373"/>
    </location>
</feature>
<keyword evidence="1 2" id="KW-1015">Disulfide bond</keyword>
<dbReference type="Pfam" id="PF00084">
    <property type="entry name" value="Sushi"/>
    <property type="match status" value="3"/>
</dbReference>
<evidence type="ECO:0000256" key="1">
    <source>
        <dbReference type="ARBA" id="ARBA00023157"/>
    </source>
</evidence>
<dbReference type="SMART" id="SM00032">
    <property type="entry name" value="CCP"/>
    <property type="match status" value="7"/>
</dbReference>
<comment type="caution">
    <text evidence="2">Lacks conserved residue(s) required for the propagation of feature annotation.</text>
</comment>
<feature type="domain" description="Sushi" evidence="4">
    <location>
        <begin position="1213"/>
        <end position="1269"/>
    </location>
</feature>
<reference evidence="5 6" key="1">
    <citation type="submission" date="2024-11" db="EMBL/GenBank/DDBJ databases">
        <title>Chromosome-level genome assembly of the freshwater bivalve Anodonta woodiana.</title>
        <authorList>
            <person name="Chen X."/>
        </authorList>
    </citation>
    <scope>NUCLEOTIDE SEQUENCE [LARGE SCALE GENOMIC DNA]</scope>
    <source>
        <strain evidence="5">MN2024</strain>
        <tissue evidence="5">Gills</tissue>
    </source>
</reference>